<dbReference type="InterPro" id="IPR008969">
    <property type="entry name" value="CarboxyPept-like_regulatory"/>
</dbReference>
<organism evidence="1 2">
    <name type="scientific">Tenacibaculum geojense</name>
    <dbReference type="NCBI Taxonomy" id="915352"/>
    <lineage>
        <taxon>Bacteria</taxon>
        <taxon>Pseudomonadati</taxon>
        <taxon>Bacteroidota</taxon>
        <taxon>Flavobacteriia</taxon>
        <taxon>Flavobacteriales</taxon>
        <taxon>Flavobacteriaceae</taxon>
        <taxon>Tenacibaculum</taxon>
    </lineage>
</organism>
<name>A0ABW3JQS0_9FLAO</name>
<evidence type="ECO:0000313" key="1">
    <source>
        <dbReference type="EMBL" id="MFD0992828.1"/>
    </source>
</evidence>
<dbReference type="EMBL" id="JBHTJR010000036">
    <property type="protein sequence ID" value="MFD0992828.1"/>
    <property type="molecule type" value="Genomic_DNA"/>
</dbReference>
<sequence>MKRLVTIIILVISNICFSQLKSVIIDNKTKEKIPYVNIWVENETIGTTSNEKGEFELKIDSPKIILFSALGFETKRILSDSIKQVIELKPQTTKLDEIIISSKKQNKSLTIGKFKKSKINHYFAFGKNPWIAARFFEYQAIYESTPYLSKIRILTKSKVKGSKFNIRLYDINEKGEPDNYIFHKNIIGTANKGKRITEIDISELNIKFPKNGFFIAFECLIIEDNKYEFNYTIKDSKEKQKGIRYDPKIGLIPRDENKNSWIFNQGKWRKVLKNNNYSSKRYNNKYNQIAIELTLKN</sequence>
<dbReference type="Pfam" id="PF13715">
    <property type="entry name" value="CarbopepD_reg_2"/>
    <property type="match status" value="1"/>
</dbReference>
<keyword evidence="2" id="KW-1185">Reference proteome</keyword>
<comment type="caution">
    <text evidence="1">The sequence shown here is derived from an EMBL/GenBank/DDBJ whole genome shotgun (WGS) entry which is preliminary data.</text>
</comment>
<accession>A0ABW3JQS0</accession>
<dbReference type="Proteomes" id="UP001597062">
    <property type="component" value="Unassembled WGS sequence"/>
</dbReference>
<gene>
    <name evidence="1" type="ORF">ACFQ1U_06395</name>
</gene>
<reference evidence="2" key="1">
    <citation type="journal article" date="2019" name="Int. J. Syst. Evol. Microbiol.">
        <title>The Global Catalogue of Microorganisms (GCM) 10K type strain sequencing project: providing services to taxonomists for standard genome sequencing and annotation.</title>
        <authorList>
            <consortium name="The Broad Institute Genomics Platform"/>
            <consortium name="The Broad Institute Genome Sequencing Center for Infectious Disease"/>
            <person name="Wu L."/>
            <person name="Ma J."/>
        </authorList>
    </citation>
    <scope>NUCLEOTIDE SEQUENCE [LARGE SCALE GENOMIC DNA]</scope>
    <source>
        <strain evidence="2">CCUG 60527</strain>
    </source>
</reference>
<protein>
    <submittedName>
        <fullName evidence="1">Carboxypeptidase-like regulatory domain-containing protein</fullName>
    </submittedName>
</protein>
<proteinExistence type="predicted"/>
<evidence type="ECO:0000313" key="2">
    <source>
        <dbReference type="Proteomes" id="UP001597062"/>
    </source>
</evidence>
<dbReference type="SUPFAM" id="SSF49464">
    <property type="entry name" value="Carboxypeptidase regulatory domain-like"/>
    <property type="match status" value="1"/>
</dbReference>